<dbReference type="Proteomes" id="UP000253529">
    <property type="component" value="Unassembled WGS sequence"/>
</dbReference>
<evidence type="ECO:0000259" key="2">
    <source>
        <dbReference type="Pfam" id="PF19307"/>
    </source>
</evidence>
<keyword evidence="4" id="KW-1185">Reference proteome</keyword>
<reference evidence="3 4" key="1">
    <citation type="submission" date="2018-06" db="EMBL/GenBank/DDBJ databases">
        <title>Genomic Encyclopedia of Type Strains, Phase IV (KMG-IV): sequencing the most valuable type-strain genomes for metagenomic binning, comparative biology and taxonomic classification.</title>
        <authorList>
            <person name="Goeker M."/>
        </authorList>
    </citation>
    <scope>NUCLEOTIDE SEQUENCE [LARGE SCALE GENOMIC DNA]</scope>
    <source>
        <strain evidence="3 4">DSM 24875</strain>
    </source>
</reference>
<feature type="domain" description="Type 2A encapsulin shell protein SrpI-like" evidence="2">
    <location>
        <begin position="64"/>
        <end position="308"/>
    </location>
</feature>
<comment type="caution">
    <text evidence="3">The sequence shown here is derived from an EMBL/GenBank/DDBJ whole genome shotgun (WGS) entry which is preliminary data.</text>
</comment>
<name>A0A366F5E8_9HYPH</name>
<accession>A0A366F5E8</accession>
<evidence type="ECO:0000313" key="3">
    <source>
        <dbReference type="EMBL" id="RBP09847.1"/>
    </source>
</evidence>
<proteinExistence type="predicted"/>
<dbReference type="EMBL" id="QNRK01000020">
    <property type="protein sequence ID" value="RBP09847.1"/>
    <property type="molecule type" value="Genomic_DNA"/>
</dbReference>
<dbReference type="AlphaFoldDB" id="A0A366F5E8"/>
<sequence>MVDEVERRTLSESAARQLANATKTRAQWGGITPRWLVNFLTWTPVEAGIFRRNEVREAGEGRPADVECSPPRDANPDLPETYVDYVDTPREYFLKAVTTVLDVQTRVSDLYSQPFDQVQEQLRLLIEKVKERQESELINNAEYGLLASAAPSQRIRTRKGPPTPDDLDELLTKVWKEPGFFLAHPRAIAAFGRECTRRGVPPPTVTLFGAPFLTWRGVPLVPSDKVKIDGSNGSETTSILLIRTGEKKQGVVGLFQPGVPGEVAPSLSVRFMGINRKAIASYLISLYCSLAVLTDDALAVLEGVEIGRYPEYAHDYA</sequence>
<protein>
    <recommendedName>
        <fullName evidence="2">Type 2A encapsulin shell protein SrpI-like domain-containing protein</fullName>
    </recommendedName>
</protein>
<evidence type="ECO:0000313" key="4">
    <source>
        <dbReference type="Proteomes" id="UP000253529"/>
    </source>
</evidence>
<dbReference type="RefSeq" id="WP_113890598.1">
    <property type="nucleotide sequence ID" value="NZ_QNRK01000020.1"/>
</dbReference>
<evidence type="ECO:0000256" key="1">
    <source>
        <dbReference type="SAM" id="MobiDB-lite"/>
    </source>
</evidence>
<dbReference type="NCBIfam" id="NF041162">
    <property type="entry name" value="encap_f2a"/>
    <property type="match status" value="1"/>
</dbReference>
<dbReference type="InterPro" id="IPR049822">
    <property type="entry name" value="Encap_f2a"/>
</dbReference>
<organism evidence="3 4">
    <name type="scientific">Roseiarcus fermentans</name>
    <dbReference type="NCBI Taxonomy" id="1473586"/>
    <lineage>
        <taxon>Bacteria</taxon>
        <taxon>Pseudomonadati</taxon>
        <taxon>Pseudomonadota</taxon>
        <taxon>Alphaproteobacteria</taxon>
        <taxon>Hyphomicrobiales</taxon>
        <taxon>Roseiarcaceae</taxon>
        <taxon>Roseiarcus</taxon>
    </lineage>
</organism>
<dbReference type="OrthoDB" id="181419at2"/>
<dbReference type="InterPro" id="IPR045641">
    <property type="entry name" value="SrpI-like"/>
</dbReference>
<gene>
    <name evidence="3" type="ORF">DFR50_12047</name>
</gene>
<dbReference type="Pfam" id="PF19307">
    <property type="entry name" value="SrpI-like"/>
    <property type="match status" value="1"/>
</dbReference>
<feature type="region of interest" description="Disordered" evidence="1">
    <location>
        <begin position="59"/>
        <end position="79"/>
    </location>
</feature>